<feature type="region of interest" description="Disordered" evidence="15">
    <location>
        <begin position="1827"/>
        <end position="1914"/>
    </location>
</feature>
<dbReference type="Proteomes" id="UP000618051">
    <property type="component" value="Unassembled WGS sequence"/>
</dbReference>
<dbReference type="OrthoDB" id="427644at2759"/>
<feature type="transmembrane region" description="Helical" evidence="16">
    <location>
        <begin position="632"/>
        <end position="654"/>
    </location>
</feature>
<evidence type="ECO:0000256" key="7">
    <source>
        <dbReference type="ARBA" id="ARBA00023040"/>
    </source>
</evidence>
<feature type="compositionally biased region" description="Basic and acidic residues" evidence="15">
    <location>
        <begin position="1105"/>
        <end position="1114"/>
    </location>
</feature>
<dbReference type="Gene3D" id="1.20.1070.10">
    <property type="entry name" value="Rhodopsin 7-helix transmembrane proteins"/>
    <property type="match status" value="2"/>
</dbReference>
<dbReference type="PRINTS" id="PR00243">
    <property type="entry name" value="MUSCARINICR"/>
</dbReference>
<feature type="compositionally biased region" description="Basic and acidic residues" evidence="15">
    <location>
        <begin position="1427"/>
        <end position="1440"/>
    </location>
</feature>
<evidence type="ECO:0000256" key="12">
    <source>
        <dbReference type="ARBA" id="ARBA00023224"/>
    </source>
</evidence>
<evidence type="ECO:0000256" key="8">
    <source>
        <dbReference type="ARBA" id="ARBA00023136"/>
    </source>
</evidence>
<feature type="compositionally biased region" description="Polar residues" evidence="15">
    <location>
        <begin position="1183"/>
        <end position="1193"/>
    </location>
</feature>
<dbReference type="GO" id="GO:0035556">
    <property type="term" value="P:intracellular signal transduction"/>
    <property type="evidence" value="ECO:0007669"/>
    <property type="project" value="InterPro"/>
</dbReference>
<evidence type="ECO:0000256" key="6">
    <source>
        <dbReference type="ARBA" id="ARBA00023018"/>
    </source>
</evidence>
<dbReference type="GO" id="GO:0004993">
    <property type="term" value="F:G protein-coupled serotonin receptor activity"/>
    <property type="evidence" value="ECO:0007669"/>
    <property type="project" value="TreeGrafter"/>
</dbReference>
<keyword evidence="2" id="KW-1003">Cell membrane</keyword>
<evidence type="ECO:0000256" key="2">
    <source>
        <dbReference type="ARBA" id="ARBA00022475"/>
    </source>
</evidence>
<dbReference type="FunFam" id="1.20.1070.10:FF:000103">
    <property type="entry name" value="Muscarinic acetylcholine receptor"/>
    <property type="match status" value="1"/>
</dbReference>
<feature type="compositionally biased region" description="Basic and acidic residues" evidence="15">
    <location>
        <begin position="1157"/>
        <end position="1169"/>
    </location>
</feature>
<evidence type="ECO:0000256" key="11">
    <source>
        <dbReference type="ARBA" id="ARBA00023180"/>
    </source>
</evidence>
<evidence type="ECO:0000256" key="13">
    <source>
        <dbReference type="ARBA" id="ARBA00023257"/>
    </source>
</evidence>
<keyword evidence="12" id="KW-0807">Transducer</keyword>
<keyword evidence="10" id="KW-0675">Receptor</keyword>
<dbReference type="PROSITE" id="PS50186">
    <property type="entry name" value="DEP"/>
    <property type="match status" value="1"/>
</dbReference>
<keyword evidence="6" id="KW-0770">Synapse</keyword>
<feature type="compositionally biased region" description="Basic and acidic residues" evidence="15">
    <location>
        <begin position="787"/>
        <end position="807"/>
    </location>
</feature>
<comment type="caution">
    <text evidence="19">The sequence shown here is derived from an EMBL/GenBank/DDBJ whole genome shotgun (WGS) entry which is preliminary data.</text>
</comment>
<dbReference type="InterPro" id="IPR000995">
    <property type="entry name" value="Musac_Ach_rcpt"/>
</dbReference>
<reference evidence="19" key="1">
    <citation type="submission" date="2020-10" db="EMBL/GenBank/DDBJ databases">
        <title>Feather gene expression reveals the developmental basis of iridescence in African starlings.</title>
        <authorList>
            <person name="Rubenstein D.R."/>
        </authorList>
    </citation>
    <scope>NUCLEOTIDE SEQUENCE</scope>
    <source>
        <strain evidence="19">SS15</strain>
        <tissue evidence="19">Liver</tissue>
    </source>
</reference>
<organism evidence="19">
    <name type="scientific">Lamprotornis superbus</name>
    <dbReference type="NCBI Taxonomy" id="245042"/>
    <lineage>
        <taxon>Eukaryota</taxon>
        <taxon>Metazoa</taxon>
        <taxon>Chordata</taxon>
        <taxon>Craniata</taxon>
        <taxon>Vertebrata</taxon>
        <taxon>Euteleostomi</taxon>
        <taxon>Archelosauria</taxon>
        <taxon>Archosauria</taxon>
        <taxon>Dinosauria</taxon>
        <taxon>Saurischia</taxon>
        <taxon>Theropoda</taxon>
        <taxon>Coelurosauria</taxon>
        <taxon>Aves</taxon>
        <taxon>Neognathae</taxon>
        <taxon>Neoaves</taxon>
        <taxon>Telluraves</taxon>
        <taxon>Australaves</taxon>
        <taxon>Passeriformes</taxon>
        <taxon>Sturnidae</taxon>
        <taxon>Lamprotornis</taxon>
    </lineage>
</organism>
<evidence type="ECO:0000313" key="19">
    <source>
        <dbReference type="EMBL" id="KAG0119465.1"/>
    </source>
</evidence>
<comment type="function">
    <text evidence="1">The muscarinic acetylcholine receptor mediates various cellular responses, including inhibition of adenylate cyclase, breakdown of phosphoinositides and modulation of potassium channels through the action of G proteins. Primary transducing effect is Pi turnover.</text>
</comment>
<evidence type="ECO:0000256" key="10">
    <source>
        <dbReference type="ARBA" id="ARBA00023170"/>
    </source>
</evidence>
<dbReference type="InterPro" id="IPR000591">
    <property type="entry name" value="DEP_dom"/>
</dbReference>
<feature type="region of interest" description="Disordered" evidence="15">
    <location>
        <begin position="1217"/>
        <end position="1236"/>
    </location>
</feature>
<dbReference type="InterPro" id="IPR017452">
    <property type="entry name" value="GPCR_Rhodpsn_7TM"/>
</dbReference>
<dbReference type="SUPFAM" id="SSF81321">
    <property type="entry name" value="Family A G protein-coupled receptor-like"/>
    <property type="match status" value="1"/>
</dbReference>
<dbReference type="GO" id="GO:0007197">
    <property type="term" value="P:adenylate cyclase-inhibiting G protein-coupled acetylcholine receptor signaling pathway"/>
    <property type="evidence" value="ECO:0007669"/>
    <property type="project" value="TreeGrafter"/>
</dbReference>
<reference evidence="20 21" key="2">
    <citation type="journal article" date="2021" name="J. Hered.">
        <title>Feather Gene Expression Elucidates the Developmental Basis of Plumage Iridescence in African Starlings.</title>
        <authorList>
            <person name="Rubenstein D.R."/>
            <person name="Corvelo A."/>
            <person name="MacManes M.D."/>
            <person name="Maia R."/>
            <person name="Narzisi G."/>
            <person name="Rousaki A."/>
            <person name="Vandenabeele P."/>
            <person name="Shawkey M.D."/>
            <person name="Solomon J."/>
        </authorList>
    </citation>
    <scope>NUCLEOTIDE SEQUENCE [LARGE SCALE GENOMIC DNA]</scope>
    <source>
        <strain evidence="20">SS15</strain>
    </source>
</reference>
<reference evidence="20" key="3">
    <citation type="submission" date="2022-01" db="EMBL/GenBank/DDBJ databases">
        <authorList>
            <person name="Rubenstein D.R."/>
        </authorList>
    </citation>
    <scope>NUCLEOTIDE SEQUENCE</scope>
    <source>
        <strain evidence="20">SS15</strain>
        <tissue evidence="20">Liver</tissue>
    </source>
</reference>
<sequence length="1998" mass="220627">MESWEHFLEMARINQYTQYLDRSEVCLSLLCLKCVEDHFSTISTVVWQASRREKTLKGKASSRYYAAIAEHLGAQEKPRLCYAQLNVLQSTRTLEALLSKQAALGAERSLWYGKIFHQPMMPEFLEGCRSSEKIKIFKQRECTMYEGILILVSLLYPLKTHRLSNGQQVTPLLISNQRKARSCYEGWLGWQEETHGVTARCRAVPDSSDIFIVTLHADTVPVLFPEEEFTELQCLIQLAALMILTGPCADHRYNVNVVRASPPQSCSALAALLAGAVSAAPLALPQVSPVLCPCSGTMCETPGGCKGLTPLSINRFRPEGWATAATFASNKLLHVWGYIYSSLKEDLVPKQGVINVCVLTRMIYDLFEIVAYVNPLQESSSVTLVLCPRIERSPENQQYAATSEGCRIRAWPNMFMNEAVILALRHGNLQGRRGREDVGSKRHNVELGLDARLIAALSTPFTDGKLPFALCNALKSAQIPHPFERESCVQPCMTGKDLRSFRDSAEVSLGISDGDTEAEEKTNEIEKIVSGVRLCQRATMIMQNNSSSSPLFPNVSSLWKRDSHGPGLLDEAASLIGSYDFPQTTESFPFSTVESTNMTLNATSKDPLGGHTVWQRTVPPDECFIQFLSEPVITFGTAIAAFYLPVTIMSILYWRIYKETEKRTKELAGLQASGSEAEAARFVHQTGSSRSCSSYELQRQNVKRSARKKYRRCHFWLTMKSWEPSTDQGDQEHSSSDSWNNNDAAASLENSASSDEEDIAAETRAIYSIVLKLPGHSAILNSTKLPSSEDLHESGDELQKSDAESKEKKPKKLHPPKSVQDGGNFQKSFTKLPVEPESEETTTASDGISSVTKTSTALPLSFKEATLAKKFALKTRSQITKRKRMSLIKEKKAAQTLSAILFAFIITWTPYNIMVLVNTFCNCIPKTFWHLGYWLCYINSTVNPMCYALCNKTFRNTFKMLLLCQCDKRKRRKQQYQQRQSEPKQGQNTEQAIKRNYLVRLKWTDWYIYLTGLKSAEPRASCTLCKKAALADGREAQQAFASLASPPLGNKPGSLEGISPAGQRNEIREDGLIAEGVALRKIMGNQDGKLKKNTGDVQEGGEDASGPKDTDGTKKVSGGRKGLGKHAKGSESGKKKGKSDSKPSVFSNLRIRKNLSKAKDGNSSSREDVLESQALQPGELDSTHSIVTKTPDISISADEGGLSDTDVEHFEIRNETLPAAAETQDGQRTSSGSDTDIYSFHSAAEQEDLLSDIQQAIRLQQQQQQGAINIGTEDLVTKTMGRHMANSQATPLDFERFFSVSTTDKERSPGTEGAFPAVSETVENVPVSCATEREPKEAVNGTGSPGNSLFETQERQPLIEEQPVAGVDAVASELQDGSNRTAIENGSQTHSSTQPFPASVADAEAKTAEVQAVDFQGSVTEGSISDAGRDHAAETQEGKHTLSASQEELHNGLSTEMKNGSLSSEGTADSPMLGSRCFKPYLINPCYIKTTTRQLSSPNHSPSPSPSQSPLFTRRQESFHKKEKVSFRKKRSASLAGLFSRSADWTEEVSNHKSEITEKVSSADYLEHKGFREKFQAERVPLTHSRKSSGVQASTETFPNVFSGRTLLEKLFNQQENAPQEEAEKLCSRIIAMGLLLPFTDCFREPCNQSAKQSTPTFDQDQLYTWAAVSQPTHSADYIEGSFPRRIPSAWPPPKPPDEEQGLKISEELKSTVPETEKQCIGGVRQAQKALQAKIDILFPKTVAGLKKMRGFQVPAFSIFMDTFVKALIPFLQTFSDKEDCSTVPGSWDDFEVKSEERASVIQQLEQTIEDLRTKIAELEKQFPATEVQTAGREQENEHAHADSGELSSVTLQRNEEETTPRTVSQARSVQTSPTEDYLTHTMPSASALPQPPPPLHLEGGKSEGPTQKLPALEPQPTFCSEVSLILSPKLISVPLDASQAVQNIPQSPLPGPKVDFSLASEGETEMSVSHQPLSTVDDYHCHHPYLTQDSLLLLSQQ</sequence>
<dbReference type="PANTHER" id="PTHR24247:SF183">
    <property type="entry name" value="MUSCARINIC ACETYLCHOLINE RECEPTOR M3"/>
    <property type="match status" value="1"/>
</dbReference>
<dbReference type="EMBL" id="JADDUC010000085">
    <property type="protein sequence ID" value="KAG0119465.1"/>
    <property type="molecule type" value="Genomic_DNA"/>
</dbReference>
<dbReference type="PANTHER" id="PTHR24247">
    <property type="entry name" value="5-HYDROXYTRYPTAMINE RECEPTOR"/>
    <property type="match status" value="1"/>
</dbReference>
<evidence type="ECO:0000256" key="5">
    <source>
        <dbReference type="ARBA" id="ARBA00022989"/>
    </source>
</evidence>
<feature type="compositionally biased region" description="Polar residues" evidence="15">
    <location>
        <begin position="1861"/>
        <end position="1875"/>
    </location>
</feature>
<proteinExistence type="predicted"/>
<feature type="compositionally biased region" description="Polar residues" evidence="15">
    <location>
        <begin position="1381"/>
        <end position="1396"/>
    </location>
</feature>
<feature type="region of interest" description="Disordered" evidence="15">
    <location>
        <begin position="724"/>
        <end position="757"/>
    </location>
</feature>
<feature type="compositionally biased region" description="Basic and acidic residues" evidence="15">
    <location>
        <begin position="1833"/>
        <end position="1844"/>
    </location>
</feature>
<evidence type="ECO:0000259" key="18">
    <source>
        <dbReference type="PROSITE" id="PS50262"/>
    </source>
</evidence>
<evidence type="ECO:0000256" key="15">
    <source>
        <dbReference type="SAM" id="MobiDB-lite"/>
    </source>
</evidence>
<evidence type="ECO:0000256" key="14">
    <source>
        <dbReference type="ARBA" id="ARBA00034104"/>
    </source>
</evidence>
<feature type="region of interest" description="Disordered" evidence="15">
    <location>
        <begin position="1087"/>
        <end position="1203"/>
    </location>
</feature>
<feature type="region of interest" description="Disordered" evidence="15">
    <location>
        <begin position="1493"/>
        <end position="1525"/>
    </location>
</feature>
<feature type="compositionally biased region" description="Polar residues" evidence="15">
    <location>
        <begin position="1224"/>
        <end position="1236"/>
    </location>
</feature>
<keyword evidence="11" id="KW-0325">Glycoprotein</keyword>
<evidence type="ECO:0000256" key="4">
    <source>
        <dbReference type="ARBA" id="ARBA00022692"/>
    </source>
</evidence>
<protein>
    <submittedName>
        <fullName evidence="19">Uncharacterized protein</fullName>
    </submittedName>
</protein>
<dbReference type="GO" id="GO:0030425">
    <property type="term" value="C:dendrite"/>
    <property type="evidence" value="ECO:0007669"/>
    <property type="project" value="TreeGrafter"/>
</dbReference>
<dbReference type="PROSITE" id="PS50262">
    <property type="entry name" value="G_PROTEIN_RECEP_F1_2"/>
    <property type="match status" value="1"/>
</dbReference>
<feature type="domain" description="G-protein coupled receptors family 1 profile" evidence="18">
    <location>
        <begin position="623"/>
        <end position="947"/>
    </location>
</feature>
<dbReference type="GO" id="GO:0007187">
    <property type="term" value="P:G protein-coupled receptor signaling pathway, coupled to cyclic nucleotide second messenger"/>
    <property type="evidence" value="ECO:0007669"/>
    <property type="project" value="TreeGrafter"/>
</dbReference>
<feature type="domain" description="DEP" evidence="17">
    <location>
        <begin position="1597"/>
        <end position="1668"/>
    </location>
</feature>
<keyword evidence="7" id="KW-0297">G-protein coupled receptor</keyword>
<comment type="subcellular location">
    <subcellularLocation>
        <location evidence="14">Postsynaptic cell membrane</location>
        <topology evidence="14">Multi-pass membrane protein</topology>
    </subcellularLocation>
</comment>
<feature type="region of interest" description="Disordered" evidence="15">
    <location>
        <begin position="1043"/>
        <end position="1069"/>
    </location>
</feature>
<keyword evidence="3" id="KW-0597">Phosphoprotein</keyword>
<accession>A0A835NSE3</accession>
<feature type="compositionally biased region" description="Basic and acidic residues" evidence="15">
    <location>
        <begin position="1514"/>
        <end position="1525"/>
    </location>
</feature>
<keyword evidence="13" id="KW-0628">Postsynaptic cell membrane</keyword>
<keyword evidence="9" id="KW-1015">Disulfide bond</keyword>
<feature type="transmembrane region" description="Helical" evidence="16">
    <location>
        <begin position="893"/>
        <end position="911"/>
    </location>
</feature>
<keyword evidence="21" id="KW-1185">Reference proteome</keyword>
<evidence type="ECO:0000259" key="17">
    <source>
        <dbReference type="PROSITE" id="PS50186"/>
    </source>
</evidence>
<feature type="region of interest" description="Disordered" evidence="15">
    <location>
        <begin position="785"/>
        <end position="848"/>
    </location>
</feature>
<dbReference type="GO" id="GO:0045211">
    <property type="term" value="C:postsynaptic membrane"/>
    <property type="evidence" value="ECO:0007669"/>
    <property type="project" value="UniProtKB-SubCell"/>
</dbReference>
<evidence type="ECO:0000256" key="3">
    <source>
        <dbReference type="ARBA" id="ARBA00022553"/>
    </source>
</evidence>
<dbReference type="GO" id="GO:0016907">
    <property type="term" value="F:G protein-coupled acetylcholine receptor activity"/>
    <property type="evidence" value="ECO:0007669"/>
    <property type="project" value="InterPro"/>
</dbReference>
<evidence type="ECO:0000313" key="20">
    <source>
        <dbReference type="EMBL" id="KAI1240809.1"/>
    </source>
</evidence>
<keyword evidence="8 16" id="KW-0472">Membrane</keyword>
<evidence type="ECO:0000256" key="1">
    <source>
        <dbReference type="ARBA" id="ARBA00003336"/>
    </source>
</evidence>
<evidence type="ECO:0000313" key="21">
    <source>
        <dbReference type="Proteomes" id="UP000618051"/>
    </source>
</evidence>
<feature type="compositionally biased region" description="Low complexity" evidence="15">
    <location>
        <begin position="736"/>
        <end position="747"/>
    </location>
</feature>
<gene>
    <name evidence="20" type="ORF">IHE44_0009252</name>
    <name evidence="19" type="ORF">IHE44_014272</name>
</gene>
<evidence type="ECO:0000256" key="9">
    <source>
        <dbReference type="ARBA" id="ARBA00023157"/>
    </source>
</evidence>
<dbReference type="EMBL" id="JADDUC020000003">
    <property type="protein sequence ID" value="KAI1240809.1"/>
    <property type="molecule type" value="Genomic_DNA"/>
</dbReference>
<dbReference type="InterPro" id="IPR000276">
    <property type="entry name" value="GPCR_Rhodpsn"/>
</dbReference>
<keyword evidence="5 16" id="KW-1133">Transmembrane helix</keyword>
<feature type="compositionally biased region" description="Basic and acidic residues" evidence="15">
    <location>
        <begin position="1128"/>
        <end position="1141"/>
    </location>
</feature>
<evidence type="ECO:0000256" key="16">
    <source>
        <dbReference type="SAM" id="Phobius"/>
    </source>
</evidence>
<keyword evidence="4 16" id="KW-0812">Transmembrane</keyword>
<feature type="region of interest" description="Disordered" evidence="15">
    <location>
        <begin position="1381"/>
        <end position="1445"/>
    </location>
</feature>
<dbReference type="GO" id="GO:0006940">
    <property type="term" value="P:regulation of smooth muscle contraction"/>
    <property type="evidence" value="ECO:0007669"/>
    <property type="project" value="TreeGrafter"/>
</dbReference>
<name>A0A835NSE3_9PASS</name>
<dbReference type="PRINTS" id="PR00237">
    <property type="entry name" value="GPCRRHODOPSN"/>
</dbReference>
<dbReference type="Pfam" id="PF00001">
    <property type="entry name" value="7tm_1"/>
    <property type="match status" value="1"/>
</dbReference>